<feature type="domain" description="Transcription factor zinc-finger" evidence="1">
    <location>
        <begin position="2"/>
        <end position="42"/>
    </location>
</feature>
<sequence>MKCPACENELQESVVAGVTIQTCRGECGGLWFDRFQFNKLKALNPGIGKSLLTIERAEGVKIYRGAEHPCPACKTTLLYRHFFSVEWDTEINQCSKCSGFWIDLAGLAKLQSLPANQRKQAVEKYFMAVIDEKLSGMRLLHGDMAEQAQVLKRILQFLCPNNE</sequence>
<reference evidence="2" key="1">
    <citation type="submission" date="2018-05" db="EMBL/GenBank/DDBJ databases">
        <authorList>
            <person name="Lanie J.A."/>
            <person name="Ng W.-L."/>
            <person name="Kazmierczak K.M."/>
            <person name="Andrzejewski T.M."/>
            <person name="Davidsen T.M."/>
            <person name="Wayne K.J."/>
            <person name="Tettelin H."/>
            <person name="Glass J.I."/>
            <person name="Rusch D."/>
            <person name="Podicherti R."/>
            <person name="Tsui H.-C.T."/>
            <person name="Winkler M.E."/>
        </authorList>
    </citation>
    <scope>NUCLEOTIDE SEQUENCE</scope>
</reference>
<accession>A0A382DQ93</accession>
<name>A0A382DQ93_9ZZZZ</name>
<feature type="domain" description="Transcription factor zinc-finger" evidence="1">
    <location>
        <begin position="70"/>
        <end position="110"/>
    </location>
</feature>
<dbReference type="EMBL" id="UINC01040232">
    <property type="protein sequence ID" value="SVB39813.1"/>
    <property type="molecule type" value="Genomic_DNA"/>
</dbReference>
<evidence type="ECO:0000313" key="2">
    <source>
        <dbReference type="EMBL" id="SVB39813.1"/>
    </source>
</evidence>
<organism evidence="2">
    <name type="scientific">marine metagenome</name>
    <dbReference type="NCBI Taxonomy" id="408172"/>
    <lineage>
        <taxon>unclassified sequences</taxon>
        <taxon>metagenomes</taxon>
        <taxon>ecological metagenomes</taxon>
    </lineage>
</organism>
<evidence type="ECO:0000259" key="1">
    <source>
        <dbReference type="Pfam" id="PF13453"/>
    </source>
</evidence>
<proteinExistence type="predicted"/>
<protein>
    <recommendedName>
        <fullName evidence="1">Transcription factor zinc-finger domain-containing protein</fullName>
    </recommendedName>
</protein>
<gene>
    <name evidence="2" type="ORF">METZ01_LOCUS192667</name>
</gene>
<dbReference type="Pfam" id="PF13453">
    <property type="entry name" value="Zn_ribbon_TFIIB"/>
    <property type="match status" value="2"/>
</dbReference>
<dbReference type="AlphaFoldDB" id="A0A382DQ93"/>
<dbReference type="InterPro" id="IPR027392">
    <property type="entry name" value="TF_Znf"/>
</dbReference>